<dbReference type="FunFam" id="3.90.199.10:FF:000001">
    <property type="entry name" value="DNA gyrase subunit A"/>
    <property type="match status" value="1"/>
</dbReference>
<evidence type="ECO:0000259" key="12">
    <source>
        <dbReference type="PROSITE" id="PS52040"/>
    </source>
</evidence>
<dbReference type="SUPFAM" id="SSF56719">
    <property type="entry name" value="Type II DNA topoisomerase"/>
    <property type="match status" value="1"/>
</dbReference>
<dbReference type="GO" id="GO:0005524">
    <property type="term" value="F:ATP binding"/>
    <property type="evidence" value="ECO:0007669"/>
    <property type="project" value="UniProtKB-UniRule"/>
</dbReference>
<dbReference type="Gene3D" id="3.30.1360.40">
    <property type="match status" value="1"/>
</dbReference>
<keyword evidence="6 9" id="KW-0238">DNA-binding</keyword>
<dbReference type="GO" id="GO:0006261">
    <property type="term" value="P:DNA-templated DNA replication"/>
    <property type="evidence" value="ECO:0007669"/>
    <property type="project" value="UniProtKB-UniRule"/>
</dbReference>
<feature type="compositionally biased region" description="Basic and acidic residues" evidence="11">
    <location>
        <begin position="861"/>
        <end position="879"/>
    </location>
</feature>
<feature type="region of interest" description="Disordered" evidence="11">
    <location>
        <begin position="823"/>
        <end position="887"/>
    </location>
</feature>
<dbReference type="GO" id="GO:0006265">
    <property type="term" value="P:DNA topological change"/>
    <property type="evidence" value="ECO:0007669"/>
    <property type="project" value="UniProtKB-UniRule"/>
</dbReference>
<dbReference type="InterPro" id="IPR013758">
    <property type="entry name" value="Topo_IIA_A/C_ab"/>
</dbReference>
<evidence type="ECO:0000256" key="10">
    <source>
        <dbReference type="PROSITE-ProRule" id="PRU01384"/>
    </source>
</evidence>
<dbReference type="GO" id="GO:0034335">
    <property type="term" value="F:DNA negative supercoiling activity"/>
    <property type="evidence" value="ECO:0007669"/>
    <property type="project" value="UniProtKB-ARBA"/>
</dbReference>
<dbReference type="GO" id="GO:0003677">
    <property type="term" value="F:DNA binding"/>
    <property type="evidence" value="ECO:0007669"/>
    <property type="project" value="UniProtKB-UniRule"/>
</dbReference>
<evidence type="ECO:0000256" key="8">
    <source>
        <dbReference type="ARBA" id="ARBA00063644"/>
    </source>
</evidence>
<dbReference type="InterPro" id="IPR013760">
    <property type="entry name" value="Topo_IIA-like_dom_sf"/>
</dbReference>
<keyword evidence="7 9" id="KW-0413">Isomerase</keyword>
<dbReference type="InterPro" id="IPR013757">
    <property type="entry name" value="Topo_IIA_A_a_sf"/>
</dbReference>
<dbReference type="EMBL" id="CP060203">
    <property type="protein sequence ID" value="QNS42121.1"/>
    <property type="molecule type" value="Genomic_DNA"/>
</dbReference>
<reference evidence="13 14" key="1">
    <citation type="submission" date="2020-07" db="EMBL/GenBank/DDBJ databases">
        <title>Complete genome and description of Chryseobacterium manosquense strain Marseille-Q2069 sp. nov.</title>
        <authorList>
            <person name="Boxberger M."/>
        </authorList>
    </citation>
    <scope>NUCLEOTIDE SEQUENCE [LARGE SCALE GENOMIC DNA]</scope>
    <source>
        <strain evidence="13 14">Marseille-Q2069</strain>
    </source>
</reference>
<dbReference type="AlphaFoldDB" id="A0A7H1DYR3"/>
<feature type="active site" description="O-(5'-phospho-DNA)-tyrosine intermediate" evidence="9 10">
    <location>
        <position position="122"/>
    </location>
</feature>
<evidence type="ECO:0000256" key="11">
    <source>
        <dbReference type="SAM" id="MobiDB-lite"/>
    </source>
</evidence>
<name>A0A7H1DYR3_9FLAO</name>
<dbReference type="Gene3D" id="1.10.268.10">
    <property type="entry name" value="Topoisomerase, domain 3"/>
    <property type="match status" value="1"/>
</dbReference>
<dbReference type="PANTHER" id="PTHR43493">
    <property type="entry name" value="DNA GYRASE/TOPOISOMERASE SUBUNIT A"/>
    <property type="match status" value="1"/>
</dbReference>
<sequence length="887" mass="99782">MQKEGERLIPINIVDEMKSSYIDYSMSVIVSRALPDVRDGLKPVHRRVLYGMYGLGVFSNRKYLKSARIVGDVLGKYHPHGDSSVYDAMVRMAQPWSLRYPQVDGQGNFGSMDGDPPAAMRYTEARLKKISDEILADLDKETVDFQNNFDDSLTEPTVMPTKIPNLLVNGTSGIAVGMATNMAPHNLSECIDAIVAYIDNNEITIDELMKHIIAPDFPTGGIIYGYDGVRDAFHTGRGRIILRAKVNFEEVGNRNAIIITEIPYQVNKAEMIARTAELVKDDKIPGIYEIRDESDRSGLRIVYELKNDAIPNVVLNMLYKYTSLQTSFSVNNIALVKGRPEQLNLKDIIHHFVDHRHEIIVRRTEYELRKAKERAHILEGFMKVIGTQDDLDKAIAIIRHSSNPAEAKDGLMKEFDLSEIQAQAVLDLRLARLTGMELDKIRAEYEEIMNLIRDYEDILSNEPRRYQIIKTELLEVKEKYGDERRSEIDYSGGEMSIEDLIPDEKVVLTISHAGYIKRTSLSEYKIQSRGGVGNRAATTRDEDFLEYIVAATNHQYMLFFTEKGKCFWLRVFEIPEGSKTAKGRAVQNLINIEPDDKIKAYIRTNDLKDVDYINQMNVVMITKNGTIKKTSLEAYSRPRTNGVNAIEIRDNDQLLGARLTNGNSEIMIATKNGKCIRFPEEKARAVGRGSIGVRGISLEDNDEVIGMIVVNDVQNETVLVVSEKGYGKRTAVEDYRVTNRGGKGVITLNITEKTGNLIAIQNVTDEDGLMIINKSGVAIRMGMNEIRVMGRNTQGVKMINLKNNDSIAAIAKVEMDKDVEEVEETENPEAELPGAVDSVLPEFKDAPQTGDNAISNMGDAEYLKKIEEQEAEENKKIENENDSEESE</sequence>
<feature type="domain" description="Topo IIA-type catalytic" evidence="12">
    <location>
        <begin position="34"/>
        <end position="500"/>
    </location>
</feature>
<dbReference type="Gene3D" id="3.90.199.10">
    <property type="entry name" value="Topoisomerase II, domain 5"/>
    <property type="match status" value="1"/>
</dbReference>
<dbReference type="FunFam" id="2.120.10.90:FF:000005">
    <property type="entry name" value="DNA topoisomerase 4 subunit A"/>
    <property type="match status" value="1"/>
</dbReference>
<dbReference type="InterPro" id="IPR050220">
    <property type="entry name" value="Type_II_DNA_Topoisomerases"/>
</dbReference>
<evidence type="ECO:0000256" key="1">
    <source>
        <dbReference type="ARBA" id="ARBA00000185"/>
    </source>
</evidence>
<evidence type="ECO:0000256" key="4">
    <source>
        <dbReference type="ARBA" id="ARBA00022840"/>
    </source>
</evidence>
<keyword evidence="3 9" id="KW-0547">Nucleotide-binding</keyword>
<dbReference type="PROSITE" id="PS52040">
    <property type="entry name" value="TOPO_IIA"/>
    <property type="match status" value="1"/>
</dbReference>
<dbReference type="Pfam" id="PF03989">
    <property type="entry name" value="DNA_gyraseA_C"/>
    <property type="match status" value="6"/>
</dbReference>
<dbReference type="Proteomes" id="UP000516438">
    <property type="component" value="Chromosome"/>
</dbReference>
<dbReference type="FunFam" id="1.10.268.10:FF:000001">
    <property type="entry name" value="DNA gyrase subunit A"/>
    <property type="match status" value="1"/>
</dbReference>
<comment type="subunit">
    <text evidence="9">Heterotetramer, composed of two GyrA and two GyrB chains. In the heterotetramer, GyrA contains the active site tyrosine that forms a transient covalent intermediate with DNA, while GyrB binds cofactors and catalyzes ATP hydrolysis.</text>
</comment>
<evidence type="ECO:0000313" key="14">
    <source>
        <dbReference type="Proteomes" id="UP000516438"/>
    </source>
</evidence>
<dbReference type="EC" id="5.6.2.2" evidence="9"/>
<dbReference type="KEGG" id="cmaq:H0S70_03850"/>
<comment type="caution">
    <text evidence="9">Lacks conserved residue(s) required for the propagation of feature annotation.</text>
</comment>
<comment type="catalytic activity">
    <reaction evidence="1 9 10">
        <text>ATP-dependent breakage, passage and rejoining of double-stranded DNA.</text>
        <dbReference type="EC" id="5.6.2.2"/>
    </reaction>
</comment>
<dbReference type="GO" id="GO:0005694">
    <property type="term" value="C:chromosome"/>
    <property type="evidence" value="ECO:0007669"/>
    <property type="project" value="InterPro"/>
</dbReference>
<dbReference type="SUPFAM" id="SSF101904">
    <property type="entry name" value="GyrA/ParC C-terminal domain-like"/>
    <property type="match status" value="1"/>
</dbReference>
<dbReference type="CDD" id="cd00187">
    <property type="entry name" value="TOP4c"/>
    <property type="match status" value="1"/>
</dbReference>
<dbReference type="NCBIfam" id="NF004043">
    <property type="entry name" value="PRK05560.1"/>
    <property type="match status" value="1"/>
</dbReference>
<dbReference type="NCBIfam" id="NF004044">
    <property type="entry name" value="PRK05561.1"/>
    <property type="match status" value="1"/>
</dbReference>
<evidence type="ECO:0000256" key="6">
    <source>
        <dbReference type="ARBA" id="ARBA00023125"/>
    </source>
</evidence>
<comment type="subcellular location">
    <subcellularLocation>
        <location evidence="9">Cytoplasm</location>
    </subcellularLocation>
</comment>
<organism evidence="13 14">
    <name type="scientific">Chryseobacterium manosquense</name>
    <dbReference type="NCBI Taxonomy" id="2754694"/>
    <lineage>
        <taxon>Bacteria</taxon>
        <taxon>Pseudomonadati</taxon>
        <taxon>Bacteroidota</taxon>
        <taxon>Flavobacteriia</taxon>
        <taxon>Flavobacteriales</taxon>
        <taxon>Weeksellaceae</taxon>
        <taxon>Chryseobacterium group</taxon>
        <taxon>Chryseobacterium</taxon>
    </lineage>
</organism>
<comment type="function">
    <text evidence="9">A type II topoisomerase that negatively supercoils closed circular double-stranded (ds) DNA in an ATP-dependent manner to modulate DNA topology and maintain chromosomes in an underwound state. Negative supercoiling favors strand separation, and DNA replication, transcription, recombination and repair, all of which involve strand separation. Also able to catalyze the interconversion of other topological isomers of dsDNA rings, including catenanes and knotted rings. Type II topoisomerases break and join 2 DNA strands simultaneously in an ATP-dependent manner.</text>
</comment>
<evidence type="ECO:0000256" key="9">
    <source>
        <dbReference type="HAMAP-Rule" id="MF_01897"/>
    </source>
</evidence>
<gene>
    <name evidence="9 13" type="primary">gyrA</name>
    <name evidence="13" type="ORF">H0S70_03850</name>
</gene>
<dbReference type="InterPro" id="IPR002205">
    <property type="entry name" value="Topo_IIA_dom_A"/>
</dbReference>
<dbReference type="RefSeq" id="WP_188321766.1">
    <property type="nucleotide sequence ID" value="NZ_CP060203.1"/>
</dbReference>
<dbReference type="SMART" id="SM00434">
    <property type="entry name" value="TOP4c"/>
    <property type="match status" value="1"/>
</dbReference>
<dbReference type="GO" id="GO:0005737">
    <property type="term" value="C:cytoplasm"/>
    <property type="evidence" value="ECO:0007669"/>
    <property type="project" value="UniProtKB-SubCell"/>
</dbReference>
<dbReference type="InterPro" id="IPR006691">
    <property type="entry name" value="GyrA/parC_rep"/>
</dbReference>
<keyword evidence="5 9" id="KW-0799">Topoisomerase</keyword>
<keyword evidence="4 9" id="KW-0067">ATP-binding</keyword>
<keyword evidence="9" id="KW-0963">Cytoplasm</keyword>
<evidence type="ECO:0000313" key="13">
    <source>
        <dbReference type="EMBL" id="QNS42121.1"/>
    </source>
</evidence>
<dbReference type="Gene3D" id="2.120.10.90">
    <property type="entry name" value="DNA gyrase/topoisomerase IV, subunit A, C-terminal"/>
    <property type="match status" value="1"/>
</dbReference>
<dbReference type="InterPro" id="IPR035516">
    <property type="entry name" value="Gyrase/topoIV_suA_C"/>
</dbReference>
<accession>A0A7H1DYR3</accession>
<dbReference type="PANTHER" id="PTHR43493:SF5">
    <property type="entry name" value="DNA GYRASE SUBUNIT A, CHLOROPLASTIC_MITOCHONDRIAL"/>
    <property type="match status" value="1"/>
</dbReference>
<evidence type="ECO:0000256" key="5">
    <source>
        <dbReference type="ARBA" id="ARBA00023029"/>
    </source>
</evidence>
<dbReference type="InterPro" id="IPR005743">
    <property type="entry name" value="GyrA"/>
</dbReference>
<dbReference type="Pfam" id="PF00521">
    <property type="entry name" value="DNA_topoisoIV"/>
    <property type="match status" value="1"/>
</dbReference>
<dbReference type="NCBIfam" id="TIGR01063">
    <property type="entry name" value="gyrA"/>
    <property type="match status" value="1"/>
</dbReference>
<dbReference type="HAMAP" id="MF_01897">
    <property type="entry name" value="GyrA"/>
    <property type="match status" value="1"/>
</dbReference>
<comment type="subunit">
    <text evidence="8">Heterotetramer composed of ParC and ParE.</text>
</comment>
<proteinExistence type="inferred from homology"/>
<dbReference type="FunFam" id="3.30.1360.40:FF:000002">
    <property type="entry name" value="DNA gyrase subunit A"/>
    <property type="match status" value="1"/>
</dbReference>
<dbReference type="GO" id="GO:0009330">
    <property type="term" value="C:DNA topoisomerase type II (double strand cut, ATP-hydrolyzing) complex"/>
    <property type="evidence" value="ECO:0007669"/>
    <property type="project" value="TreeGrafter"/>
</dbReference>
<evidence type="ECO:0000256" key="7">
    <source>
        <dbReference type="ARBA" id="ARBA00023235"/>
    </source>
</evidence>
<keyword evidence="14" id="KW-1185">Reference proteome</keyword>
<evidence type="ECO:0000256" key="2">
    <source>
        <dbReference type="ARBA" id="ARBA00008263"/>
    </source>
</evidence>
<protein>
    <recommendedName>
        <fullName evidence="9">DNA gyrase subunit A</fullName>
        <ecNumber evidence="9">5.6.2.2</ecNumber>
    </recommendedName>
</protein>
<comment type="similarity">
    <text evidence="2 9">Belongs to the type II topoisomerase GyrA/ParC subunit family.</text>
</comment>
<evidence type="ECO:0000256" key="3">
    <source>
        <dbReference type="ARBA" id="ARBA00022741"/>
    </source>
</evidence>
<comment type="miscellaneous">
    <text evidence="9">Few gyrases are as efficient as E.coli at forming negative supercoils. Not all organisms have 2 type II topoisomerases; in organisms with a single type II topoisomerase this enzyme also has to decatenate newly replicated chromosomes.</text>
</comment>